<comment type="caution">
    <text evidence="3">The sequence shown here is derived from an EMBL/GenBank/DDBJ whole genome shotgun (WGS) entry which is preliminary data.</text>
</comment>
<feature type="transmembrane region" description="Helical" evidence="2">
    <location>
        <begin position="186"/>
        <end position="206"/>
    </location>
</feature>
<sequence>MPVLRRNSPEQHICFPGLRISHKQSRSLFVLPWESAGLCHPCPASFGPKQQGALAERLSQGAPLTTGRLLAQLGEPQVSRKTGSVALGSPATLLAIPDGLESRNMAQNQRKAGFSDNAISTHQVPHLGGVAIRQGRGANIPARSAQHPEIEEATQDIKTADATLQILQHEEIAILQNEHQPSAMKAIVNALVAIVALLLALFGYGIGNAPAEEESQIAAAVKKVSLERQKAVKRIKRAEAHMRALDRLVEAQQLDIGDNGTGSWEMLER</sequence>
<dbReference type="AlphaFoldDB" id="A0A8H6D095"/>
<evidence type="ECO:0000256" key="1">
    <source>
        <dbReference type="SAM" id="Coils"/>
    </source>
</evidence>
<keyword evidence="1" id="KW-0175">Coiled coil</keyword>
<proteinExistence type="predicted"/>
<keyword evidence="4" id="KW-1185">Reference proteome</keyword>
<accession>A0A8H6D095</accession>
<evidence type="ECO:0000256" key="2">
    <source>
        <dbReference type="SAM" id="Phobius"/>
    </source>
</evidence>
<evidence type="ECO:0000313" key="3">
    <source>
        <dbReference type="EMBL" id="KAF5698550.1"/>
    </source>
</evidence>
<dbReference type="EMBL" id="JAAQPF010000646">
    <property type="protein sequence ID" value="KAF5698550.1"/>
    <property type="molecule type" value="Genomic_DNA"/>
</dbReference>
<keyword evidence="2" id="KW-0812">Transmembrane</keyword>
<evidence type="ECO:0000313" key="4">
    <source>
        <dbReference type="Proteomes" id="UP000532311"/>
    </source>
</evidence>
<keyword evidence="2" id="KW-1133">Transmembrane helix</keyword>
<keyword evidence="2" id="KW-0472">Membrane</keyword>
<feature type="coiled-coil region" evidence="1">
    <location>
        <begin position="221"/>
        <end position="255"/>
    </location>
</feature>
<gene>
    <name evidence="3" type="ORF">FGLOB1_11974</name>
</gene>
<name>A0A8H6D095_9HYPO</name>
<organism evidence="3 4">
    <name type="scientific">Fusarium globosum</name>
    <dbReference type="NCBI Taxonomy" id="78864"/>
    <lineage>
        <taxon>Eukaryota</taxon>
        <taxon>Fungi</taxon>
        <taxon>Dikarya</taxon>
        <taxon>Ascomycota</taxon>
        <taxon>Pezizomycotina</taxon>
        <taxon>Sordariomycetes</taxon>
        <taxon>Hypocreomycetidae</taxon>
        <taxon>Hypocreales</taxon>
        <taxon>Nectriaceae</taxon>
        <taxon>Fusarium</taxon>
        <taxon>Fusarium fujikuroi species complex</taxon>
    </lineage>
</organism>
<reference evidence="3 4" key="1">
    <citation type="submission" date="2020-05" db="EMBL/GenBank/DDBJ databases">
        <title>Identification and distribution of gene clusters putatively required for synthesis of sphingolipid metabolism inhibitors in phylogenetically diverse species of the filamentous fungus Fusarium.</title>
        <authorList>
            <person name="Kim H.-S."/>
            <person name="Busman M."/>
            <person name="Brown D.W."/>
            <person name="Divon H."/>
            <person name="Uhlig S."/>
            <person name="Proctor R.H."/>
        </authorList>
    </citation>
    <scope>NUCLEOTIDE SEQUENCE [LARGE SCALE GENOMIC DNA]</scope>
    <source>
        <strain evidence="3 4">NRRL 26131</strain>
    </source>
</reference>
<protein>
    <submittedName>
        <fullName evidence="3">Uncharacterized protein</fullName>
    </submittedName>
</protein>
<dbReference type="Proteomes" id="UP000532311">
    <property type="component" value="Unassembled WGS sequence"/>
</dbReference>